<evidence type="ECO:0000256" key="6">
    <source>
        <dbReference type="ARBA" id="ARBA00022946"/>
    </source>
</evidence>
<keyword evidence="3 13" id="KW-0396">Initiation factor</keyword>
<dbReference type="GO" id="GO:0003924">
    <property type="term" value="F:GTPase activity"/>
    <property type="evidence" value="ECO:0007669"/>
    <property type="project" value="InterPro"/>
</dbReference>
<organism evidence="13 14">
    <name type="scientific">Saccharomycodes ludwigii</name>
    <dbReference type="NCBI Taxonomy" id="36035"/>
    <lineage>
        <taxon>Eukaryota</taxon>
        <taxon>Fungi</taxon>
        <taxon>Dikarya</taxon>
        <taxon>Ascomycota</taxon>
        <taxon>Saccharomycotina</taxon>
        <taxon>Saccharomycetes</taxon>
        <taxon>Saccharomycodales</taxon>
        <taxon>Saccharomycodaceae</taxon>
        <taxon>Saccharomycodes</taxon>
    </lineage>
</organism>
<evidence type="ECO:0000313" key="13">
    <source>
        <dbReference type="EMBL" id="SSD59696.1"/>
    </source>
</evidence>
<dbReference type="InterPro" id="IPR044145">
    <property type="entry name" value="IF2_II"/>
</dbReference>
<dbReference type="Pfam" id="PF04760">
    <property type="entry name" value="IF2_N"/>
    <property type="match status" value="1"/>
</dbReference>
<dbReference type="FunFam" id="2.40.30.10:FF:000008">
    <property type="entry name" value="Translation initiation factor IF-2"/>
    <property type="match status" value="1"/>
</dbReference>
<feature type="compositionally biased region" description="Acidic residues" evidence="11">
    <location>
        <begin position="488"/>
        <end position="500"/>
    </location>
</feature>
<dbReference type="InterPro" id="IPR006847">
    <property type="entry name" value="IF2_N"/>
</dbReference>
<dbReference type="FunFam" id="2.40.30.10:FF:000126">
    <property type="entry name" value="Mitochondrial translation initiation factor"/>
    <property type="match status" value="1"/>
</dbReference>
<dbReference type="Gene3D" id="3.40.50.10050">
    <property type="entry name" value="Translation initiation factor IF- 2, domain 3"/>
    <property type="match status" value="1"/>
</dbReference>
<gene>
    <name evidence="13" type="ORF">SCODWIG_01457</name>
</gene>
<dbReference type="Pfam" id="PF00009">
    <property type="entry name" value="GTP_EFTU"/>
    <property type="match status" value="1"/>
</dbReference>
<dbReference type="InterPro" id="IPR053905">
    <property type="entry name" value="EF-G-like_DII"/>
</dbReference>
<keyword evidence="8" id="KW-0342">GTP-binding</keyword>
<evidence type="ECO:0000256" key="2">
    <source>
        <dbReference type="ARBA" id="ARBA00007733"/>
    </source>
</evidence>
<name>A0A376B4S7_9ASCO</name>
<accession>A0A376B4S7</accession>
<dbReference type="Pfam" id="PF22042">
    <property type="entry name" value="EF-G_D2"/>
    <property type="match status" value="1"/>
</dbReference>
<dbReference type="Gene3D" id="3.40.50.300">
    <property type="entry name" value="P-loop containing nucleotide triphosphate hydrolases"/>
    <property type="match status" value="1"/>
</dbReference>
<dbReference type="CDD" id="cd03692">
    <property type="entry name" value="mtIF2_IVc"/>
    <property type="match status" value="1"/>
</dbReference>
<evidence type="ECO:0000259" key="12">
    <source>
        <dbReference type="PROSITE" id="PS51722"/>
    </source>
</evidence>
<keyword evidence="14" id="KW-1185">Reference proteome</keyword>
<comment type="subcellular location">
    <subcellularLocation>
        <location evidence="1">Mitochondrion</location>
    </subcellularLocation>
</comment>
<feature type="domain" description="Tr-type G" evidence="12">
    <location>
        <begin position="158"/>
        <end position="350"/>
    </location>
</feature>
<reference evidence="14" key="1">
    <citation type="submission" date="2018-06" db="EMBL/GenBank/DDBJ databases">
        <authorList>
            <person name="Guldener U."/>
        </authorList>
    </citation>
    <scope>NUCLEOTIDE SEQUENCE [LARGE SCALE GENOMIC DNA]</scope>
    <source>
        <strain evidence="14">UTAD17</strain>
    </source>
</reference>
<sequence length="721" mass="81486">MLSKIPLKLCNTTKNRAAFVVRYFQTYKFINNIATTNAVKKRDFHQIPFTLYNANRRFKAKKKNRDNKPKPISFVIPNYTSVSNLANLLNVKIDNLIKDLTKLGFKSVSHKYILNKEYIELILQEYNYELPNNSNTAITSENCYDEIREPINPTKLASRPPIVTIMGHVDHGKTTILDFLQKTSIVSKEHGGITQHIGAFQVITPKSKQKITFLDTPGHAAFLKMRERGCSITDIVVLVISIEDSIMPQTMEAIKHIKKYSPMPSLSAEQDTDDTLTPLIVAITKIDKISNTREREAKINKISNDLIVQGIPIEKIGGDVQVIPVSANTGENMDTLEEGIVLLSEMMDLKAEQESNYMEGWILESQMKKSLGNVATILIKRGQLRKGNILLCGSTYCKVRNLLDSNGLPVLKALPSEAVEVIGWKELPVAGSDVLQVKNESVAKKYISKRQNLLEIEAENSQVDKLNEEIAEQEIEKRHKKDQRKTEEEYDAENDDEDVKDNDSVKQKNTSPRKLSFIIKADVSGSVEAIIESISHIGNDEVKTDIISSSVGLPTESDLKMARITNAKILCFNLGHIPTEIINNKYNIEVRQYTVIYKLIEDVIQILTDNLKPIYEDKKLATVEIRDIFNFTLKKKIIKIAGCRVINGKIQRNSLVKIIRNDDENNVVFEGKLSSLRQGKEDASEITKGQECGITFDNGFEGYEANDKIIVYERVKVPRFL</sequence>
<dbReference type="PANTHER" id="PTHR43381">
    <property type="entry name" value="TRANSLATION INITIATION FACTOR IF-2-RELATED"/>
    <property type="match status" value="1"/>
</dbReference>
<dbReference type="InterPro" id="IPR000795">
    <property type="entry name" value="T_Tr_GTP-bd_dom"/>
</dbReference>
<comment type="similarity">
    <text evidence="2">Belongs to the TRAFAC class translation factor GTPase superfamily. Classic translation factor GTPase family. IF-2 subfamily.</text>
</comment>
<dbReference type="InterPro" id="IPR005225">
    <property type="entry name" value="Small_GTP-bd"/>
</dbReference>
<dbReference type="PROSITE" id="PS51722">
    <property type="entry name" value="G_TR_2"/>
    <property type="match status" value="1"/>
</dbReference>
<keyword evidence="5" id="KW-0648">Protein biosynthesis</keyword>
<dbReference type="EMBL" id="UFAJ01000187">
    <property type="protein sequence ID" value="SSD59696.1"/>
    <property type="molecule type" value="Genomic_DNA"/>
</dbReference>
<protein>
    <recommendedName>
        <fullName evidence="10">Translation initiation factor IF-2, mitochondrial</fullName>
    </recommendedName>
</protein>
<dbReference type="SUPFAM" id="SSF52540">
    <property type="entry name" value="P-loop containing nucleoside triphosphate hydrolases"/>
    <property type="match status" value="1"/>
</dbReference>
<dbReference type="InterPro" id="IPR015760">
    <property type="entry name" value="TIF_IF2"/>
</dbReference>
<dbReference type="InterPro" id="IPR009000">
    <property type="entry name" value="Transl_B-barrel_sf"/>
</dbReference>
<dbReference type="CDD" id="cd03702">
    <property type="entry name" value="IF2_mtIF2_II"/>
    <property type="match status" value="1"/>
</dbReference>
<evidence type="ECO:0000256" key="10">
    <source>
        <dbReference type="ARBA" id="ARBA00044200"/>
    </source>
</evidence>
<evidence type="ECO:0000256" key="5">
    <source>
        <dbReference type="ARBA" id="ARBA00022917"/>
    </source>
</evidence>
<dbReference type="GO" id="GO:0003743">
    <property type="term" value="F:translation initiation factor activity"/>
    <property type="evidence" value="ECO:0007669"/>
    <property type="project" value="UniProtKB-KW"/>
</dbReference>
<dbReference type="Gene3D" id="2.40.30.10">
    <property type="entry name" value="Translation factors"/>
    <property type="match status" value="2"/>
</dbReference>
<feature type="region of interest" description="Disordered" evidence="11">
    <location>
        <begin position="475"/>
        <end position="508"/>
    </location>
</feature>
<dbReference type="AlphaFoldDB" id="A0A376B4S7"/>
<keyword evidence="6" id="KW-0809">Transit peptide</keyword>
<evidence type="ECO:0000256" key="8">
    <source>
        <dbReference type="ARBA" id="ARBA00023134"/>
    </source>
</evidence>
<dbReference type="SUPFAM" id="SSF50447">
    <property type="entry name" value="Translation proteins"/>
    <property type="match status" value="2"/>
</dbReference>
<dbReference type="GO" id="GO:0032543">
    <property type="term" value="P:mitochondrial translation"/>
    <property type="evidence" value="ECO:0007669"/>
    <property type="project" value="UniProtKB-ARBA"/>
</dbReference>
<dbReference type="VEuPathDB" id="FungiDB:SCODWIG_01457"/>
<evidence type="ECO:0000256" key="11">
    <source>
        <dbReference type="SAM" id="MobiDB-lite"/>
    </source>
</evidence>
<evidence type="ECO:0000256" key="7">
    <source>
        <dbReference type="ARBA" id="ARBA00023128"/>
    </source>
</evidence>
<comment type="function">
    <text evidence="9">One of the essential components for the initiation of protein synthesis. Protects formylmethionyl-tRNA from spontaneous hydrolysis and promotes its binding to the 30S ribosomal subunits. Also involved in the hydrolysis of GTP during the formation of the 70S ribosomal complex.</text>
</comment>
<dbReference type="InterPro" id="IPR036925">
    <property type="entry name" value="TIF_IF2_dom3_sf"/>
</dbReference>
<evidence type="ECO:0000256" key="3">
    <source>
        <dbReference type="ARBA" id="ARBA00022540"/>
    </source>
</evidence>
<dbReference type="GO" id="GO:0005739">
    <property type="term" value="C:mitochondrion"/>
    <property type="evidence" value="ECO:0007669"/>
    <property type="project" value="UniProtKB-SubCell"/>
</dbReference>
<dbReference type="CDD" id="cd01887">
    <property type="entry name" value="IF2_eIF5B"/>
    <property type="match status" value="1"/>
</dbReference>
<dbReference type="SUPFAM" id="SSF52156">
    <property type="entry name" value="Initiation factor IF2/eIF5b, domain 3"/>
    <property type="match status" value="1"/>
</dbReference>
<dbReference type="Pfam" id="PF11987">
    <property type="entry name" value="IF-2"/>
    <property type="match status" value="1"/>
</dbReference>
<keyword evidence="4" id="KW-0547">Nucleotide-binding</keyword>
<evidence type="ECO:0000313" key="14">
    <source>
        <dbReference type="Proteomes" id="UP000262825"/>
    </source>
</evidence>
<evidence type="ECO:0000256" key="9">
    <source>
        <dbReference type="ARBA" id="ARBA00025162"/>
    </source>
</evidence>
<dbReference type="InterPro" id="IPR027417">
    <property type="entry name" value="P-loop_NTPase"/>
</dbReference>
<dbReference type="PANTHER" id="PTHR43381:SF20">
    <property type="entry name" value="TRANSLATION INITIATION FACTOR IF-2, MITOCHONDRIAL"/>
    <property type="match status" value="1"/>
</dbReference>
<evidence type="ECO:0000256" key="1">
    <source>
        <dbReference type="ARBA" id="ARBA00004173"/>
    </source>
</evidence>
<dbReference type="NCBIfam" id="TIGR00231">
    <property type="entry name" value="small_GTP"/>
    <property type="match status" value="1"/>
</dbReference>
<dbReference type="InterPro" id="IPR023115">
    <property type="entry name" value="TIF_IF2_dom3"/>
</dbReference>
<dbReference type="FunFam" id="3.40.50.300:FF:000019">
    <property type="entry name" value="Translation initiation factor IF-2"/>
    <property type="match status" value="1"/>
</dbReference>
<evidence type="ECO:0000256" key="4">
    <source>
        <dbReference type="ARBA" id="ARBA00022741"/>
    </source>
</evidence>
<dbReference type="Proteomes" id="UP000262825">
    <property type="component" value="Unassembled WGS sequence"/>
</dbReference>
<dbReference type="FunFam" id="3.40.50.10050:FF:000001">
    <property type="entry name" value="Translation initiation factor IF-2"/>
    <property type="match status" value="1"/>
</dbReference>
<proteinExistence type="inferred from homology"/>
<dbReference type="GO" id="GO:0005525">
    <property type="term" value="F:GTP binding"/>
    <property type="evidence" value="ECO:0007669"/>
    <property type="project" value="UniProtKB-KW"/>
</dbReference>
<keyword evidence="7" id="KW-0496">Mitochondrion</keyword>